<evidence type="ECO:0000313" key="1">
    <source>
        <dbReference type="EMBL" id="MBN8198595.1"/>
    </source>
</evidence>
<accession>A0A8I1SLC3</accession>
<dbReference type="AlphaFoldDB" id="A0A8I1SLC3"/>
<organism evidence="1 2">
    <name type="scientific">Thalassospira povalilytica</name>
    <dbReference type="NCBI Taxonomy" id="732237"/>
    <lineage>
        <taxon>Bacteria</taxon>
        <taxon>Pseudomonadati</taxon>
        <taxon>Pseudomonadota</taxon>
        <taxon>Alphaproteobacteria</taxon>
        <taxon>Rhodospirillales</taxon>
        <taxon>Thalassospiraceae</taxon>
        <taxon>Thalassospira</taxon>
    </lineage>
</organism>
<protein>
    <submittedName>
        <fullName evidence="1">Uncharacterized protein</fullName>
    </submittedName>
</protein>
<gene>
    <name evidence="1" type="ORF">JF547_19145</name>
</gene>
<name>A0A8I1SLC3_9PROT</name>
<sequence length="162" mass="18733">MNKPHQRRGSISNAHAGKEFELAAQSCFLKHGLNLTLNFPLEISVKNRAGKKHNFDLGSHEHSIIVECKSHTWTEGDKVPSAKMTTWNQEMYFLHLAPKQYRKILFVLRNVSPKRQMSLADYYVKTYMHLIPEDVEIWEFNPDTGETRNPLEPALTFPNVNV</sequence>
<dbReference type="Proteomes" id="UP000664405">
    <property type="component" value="Unassembled WGS sequence"/>
</dbReference>
<comment type="caution">
    <text evidence="1">The sequence shown here is derived from an EMBL/GenBank/DDBJ whole genome shotgun (WGS) entry which is preliminary data.</text>
</comment>
<dbReference type="EMBL" id="JAEKJW010000003">
    <property type="protein sequence ID" value="MBN8198595.1"/>
    <property type="molecule type" value="Genomic_DNA"/>
</dbReference>
<evidence type="ECO:0000313" key="2">
    <source>
        <dbReference type="Proteomes" id="UP000664405"/>
    </source>
</evidence>
<proteinExistence type="predicted"/>
<reference evidence="1" key="1">
    <citation type="submission" date="2020-12" db="EMBL/GenBank/DDBJ databases">
        <title>Oil enriched cultivation method for isolating marine PHA-producing bacteria.</title>
        <authorList>
            <person name="Zheng W."/>
            <person name="Yu S."/>
            <person name="Huang Y."/>
        </authorList>
    </citation>
    <scope>NUCLEOTIDE SEQUENCE</scope>
    <source>
        <strain evidence="1">SY-2-3</strain>
    </source>
</reference>
<dbReference type="RefSeq" id="WP_206928333.1">
    <property type="nucleotide sequence ID" value="NZ_JAEKJW010000003.1"/>
</dbReference>